<dbReference type="Gene3D" id="3.30.750.140">
    <property type="match status" value="1"/>
</dbReference>
<feature type="compositionally biased region" description="Low complexity" evidence="4">
    <location>
        <begin position="217"/>
        <end position="234"/>
    </location>
</feature>
<feature type="region of interest" description="Disordered" evidence="4">
    <location>
        <begin position="217"/>
        <end position="332"/>
    </location>
</feature>
<feature type="region of interest" description="Disordered" evidence="4">
    <location>
        <begin position="178"/>
        <end position="198"/>
    </location>
</feature>
<feature type="compositionally biased region" description="Low complexity" evidence="4">
    <location>
        <begin position="441"/>
        <end position="454"/>
    </location>
</feature>
<keyword evidence="6" id="KW-0282">Flagellum</keyword>
<keyword evidence="3" id="KW-1005">Bacterial flagellum biogenesis</keyword>
<evidence type="ECO:0000256" key="3">
    <source>
        <dbReference type="ARBA" id="ARBA00022795"/>
    </source>
</evidence>
<dbReference type="PRINTS" id="PR01007">
    <property type="entry name" value="FLGHOOKFLIK"/>
</dbReference>
<dbReference type="GO" id="GO:0044780">
    <property type="term" value="P:bacterial-type flagellum assembly"/>
    <property type="evidence" value="ECO:0007669"/>
    <property type="project" value="InterPro"/>
</dbReference>
<dbReference type="CDD" id="cd17470">
    <property type="entry name" value="T3SS_Flik_C"/>
    <property type="match status" value="1"/>
</dbReference>
<evidence type="ECO:0000256" key="1">
    <source>
        <dbReference type="ARBA" id="ARBA00003944"/>
    </source>
</evidence>
<dbReference type="GO" id="GO:0009424">
    <property type="term" value="C:bacterial-type flagellum hook"/>
    <property type="evidence" value="ECO:0007669"/>
    <property type="project" value="InterPro"/>
</dbReference>
<proteinExistence type="inferred from homology"/>
<protein>
    <submittedName>
        <fullName evidence="6">Flagellar hook-length control protein FliK</fullName>
    </submittedName>
</protein>
<name>A0A7X5XYY8_9SPHN</name>
<organism evidence="6 7">
    <name type="scientific">Sphingomonas trueperi</name>
    <dbReference type="NCBI Taxonomy" id="53317"/>
    <lineage>
        <taxon>Bacteria</taxon>
        <taxon>Pseudomonadati</taxon>
        <taxon>Pseudomonadota</taxon>
        <taxon>Alphaproteobacteria</taxon>
        <taxon>Sphingomonadales</taxon>
        <taxon>Sphingomonadaceae</taxon>
        <taxon>Sphingomonas</taxon>
    </lineage>
</organism>
<evidence type="ECO:0000256" key="2">
    <source>
        <dbReference type="ARBA" id="ARBA00009149"/>
    </source>
</evidence>
<reference evidence="6 7" key="1">
    <citation type="submission" date="2020-03" db="EMBL/GenBank/DDBJ databases">
        <title>Genomic Encyclopedia of Type Strains, Phase IV (KMG-IV): sequencing the most valuable type-strain genomes for metagenomic binning, comparative biology and taxonomic classification.</title>
        <authorList>
            <person name="Goeker M."/>
        </authorList>
    </citation>
    <scope>NUCLEOTIDE SEQUENCE [LARGE SCALE GENOMIC DNA]</scope>
    <source>
        <strain evidence="6 7">DSM 7225</strain>
    </source>
</reference>
<gene>
    <name evidence="6" type="ORF">GGR89_001962</name>
</gene>
<evidence type="ECO:0000313" key="6">
    <source>
        <dbReference type="EMBL" id="NJB97647.1"/>
    </source>
</evidence>
<dbReference type="RefSeq" id="WP_125971872.1">
    <property type="nucleotide sequence ID" value="NZ_BAAADY010000041.1"/>
</dbReference>
<evidence type="ECO:0000256" key="4">
    <source>
        <dbReference type="SAM" id="MobiDB-lite"/>
    </source>
</evidence>
<sequence length="479" mass="47462">MNVTNIGSPFAALVPQEGAANAAAGIGFAGLLGGLGGPTGWGAQGLVFAGGGATGLLGAQTGAPLLPATPDANALPGDKPQVGMTQLLATAAPGTVTPPVATGGNPLADAIAKALADARGKTDDASAEPATPVAAKPTAGEAQPETTDPLAALLEAAAPKPTEYAEPARPAVAEKVAKPGRGVGGDKNGLDPASAPLPAPEAATPVVVQPIAVPVAQQQQPTAQPAAAQQPAAQSKTGAVTGPRYAKADAITGNDAAPAQTTNDKLADAVAARPHGGGGTDGSSAGDHGQQNFGQQLAAADTRHGGTSAVPFPTTSGHVAPAANAAPATPATEPVLNARAGELGRSLGVEIARKVDAGEDMLRVRMNPAELGRVEVTLAFDDKGRVQATMRAESPHTLELLRQEAPDLGRALDQAGIRSDASSFRFESRDGGAGNSGGNGQQASQQQSRGGNQQFHDEPDAQTAAYRPIRGDGQVDLIA</sequence>
<feature type="compositionally biased region" description="Low complexity" evidence="4">
    <location>
        <begin position="320"/>
        <end position="332"/>
    </location>
</feature>
<dbReference type="AlphaFoldDB" id="A0A7X5XYY8"/>
<keyword evidence="6" id="KW-0969">Cilium</keyword>
<feature type="domain" description="Flagellar hook-length control protein-like C-terminal" evidence="5">
    <location>
        <begin position="352"/>
        <end position="429"/>
    </location>
</feature>
<keyword evidence="7" id="KW-1185">Reference proteome</keyword>
<keyword evidence="6" id="KW-0966">Cell projection</keyword>
<dbReference type="Proteomes" id="UP000531251">
    <property type="component" value="Unassembled WGS sequence"/>
</dbReference>
<evidence type="ECO:0000259" key="5">
    <source>
        <dbReference type="Pfam" id="PF02120"/>
    </source>
</evidence>
<dbReference type="InterPro" id="IPR038610">
    <property type="entry name" value="FliK-like_C_sf"/>
</dbReference>
<comment type="similarity">
    <text evidence="2">Belongs to the FliK family.</text>
</comment>
<dbReference type="InterPro" id="IPR001635">
    <property type="entry name" value="Flag_hook_Flik"/>
</dbReference>
<dbReference type="InterPro" id="IPR021136">
    <property type="entry name" value="Flagellar_hook_control-like_C"/>
</dbReference>
<comment type="caution">
    <text evidence="6">The sequence shown here is derived from an EMBL/GenBank/DDBJ whole genome shotgun (WGS) entry which is preliminary data.</text>
</comment>
<accession>A0A7X5XYY8</accession>
<feature type="region of interest" description="Disordered" evidence="4">
    <location>
        <begin position="119"/>
        <end position="145"/>
    </location>
</feature>
<comment type="function">
    <text evidence="1">Controls the length of the flagellar hook.</text>
</comment>
<feature type="compositionally biased region" description="Gly residues" evidence="4">
    <location>
        <begin position="431"/>
        <end position="440"/>
    </location>
</feature>
<dbReference type="EMBL" id="JAATJB010000005">
    <property type="protein sequence ID" value="NJB97647.1"/>
    <property type="molecule type" value="Genomic_DNA"/>
</dbReference>
<feature type="region of interest" description="Disordered" evidence="4">
    <location>
        <begin position="411"/>
        <end position="479"/>
    </location>
</feature>
<dbReference type="Pfam" id="PF02120">
    <property type="entry name" value="Flg_hook"/>
    <property type="match status" value="1"/>
</dbReference>
<evidence type="ECO:0000313" key="7">
    <source>
        <dbReference type="Proteomes" id="UP000531251"/>
    </source>
</evidence>